<dbReference type="EC" id="3.1.3.73" evidence="1"/>
<organism evidence="1">
    <name type="scientific">uncultured Ramlibacter sp</name>
    <dbReference type="NCBI Taxonomy" id="260755"/>
    <lineage>
        <taxon>Bacteria</taxon>
        <taxon>Pseudomonadati</taxon>
        <taxon>Pseudomonadota</taxon>
        <taxon>Betaproteobacteria</taxon>
        <taxon>Burkholderiales</taxon>
        <taxon>Comamonadaceae</taxon>
        <taxon>Ramlibacter</taxon>
        <taxon>environmental samples</taxon>
    </lineage>
</organism>
<dbReference type="Gene3D" id="3.40.50.1240">
    <property type="entry name" value="Phosphoglycerate mutase-like"/>
    <property type="match status" value="1"/>
</dbReference>
<dbReference type="AlphaFoldDB" id="A0A6J4PII6"/>
<dbReference type="Pfam" id="PF00300">
    <property type="entry name" value="His_Phos_1"/>
    <property type="match status" value="1"/>
</dbReference>
<dbReference type="InterPro" id="IPR029033">
    <property type="entry name" value="His_PPase_superfam"/>
</dbReference>
<gene>
    <name evidence="1" type="ORF">AVDCRST_MAG51-1676</name>
</gene>
<dbReference type="SUPFAM" id="SSF53254">
    <property type="entry name" value="Phosphoglycerate mutase-like"/>
    <property type="match status" value="1"/>
</dbReference>
<dbReference type="InterPro" id="IPR013078">
    <property type="entry name" value="His_Pase_superF_clade-1"/>
</dbReference>
<keyword evidence="1" id="KW-0378">Hydrolase</keyword>
<evidence type="ECO:0000313" key="1">
    <source>
        <dbReference type="EMBL" id="CAA9415567.1"/>
    </source>
</evidence>
<sequence>MDFGAWEGQCWGEVGDHSMAAWMADFQNHRPGGGESVQSLLDRVADALTTANSMQEDCAWITHAGVIRAARLLVRGQGEVRTAGDWPQEPVPFGSWEVFDLGGEWQRATTRP</sequence>
<name>A0A6J4PII6_9BURK</name>
<accession>A0A6J4PII6</accession>
<dbReference type="EMBL" id="CADCUX010000353">
    <property type="protein sequence ID" value="CAA9415567.1"/>
    <property type="molecule type" value="Genomic_DNA"/>
</dbReference>
<dbReference type="GO" id="GO:0043755">
    <property type="term" value="F:alpha-ribazole phosphatase activity"/>
    <property type="evidence" value="ECO:0007669"/>
    <property type="project" value="UniProtKB-EC"/>
</dbReference>
<proteinExistence type="predicted"/>
<protein>
    <submittedName>
        <fullName evidence="1">Alpha-ribazole-5'-phosphate phosphatase</fullName>
        <ecNumber evidence="1">3.1.3.73</ecNumber>
    </submittedName>
</protein>
<reference evidence="1" key="1">
    <citation type="submission" date="2020-02" db="EMBL/GenBank/DDBJ databases">
        <authorList>
            <person name="Meier V. D."/>
        </authorList>
    </citation>
    <scope>NUCLEOTIDE SEQUENCE</scope>
    <source>
        <strain evidence="1">AVDCRST_MAG51</strain>
    </source>
</reference>